<keyword evidence="2" id="KW-1185">Reference proteome</keyword>
<dbReference type="AlphaFoldDB" id="A0AAU9T294"/>
<gene>
    <name evidence="1" type="ORF">TAV2_LOCUS25708</name>
</gene>
<evidence type="ECO:0000313" key="1">
    <source>
        <dbReference type="EMBL" id="CAH2076650.1"/>
    </source>
</evidence>
<dbReference type="EMBL" id="OU466863">
    <property type="protein sequence ID" value="CAH2076650.1"/>
    <property type="molecule type" value="Genomic_DNA"/>
</dbReference>
<dbReference type="GO" id="GO:0045048">
    <property type="term" value="P:protein insertion into ER membrane"/>
    <property type="evidence" value="ECO:0007669"/>
    <property type="project" value="InterPro"/>
</dbReference>
<dbReference type="PANTHER" id="PTHR12875:SF0">
    <property type="entry name" value="GOLGI TO ER TRAFFIC PROTEIN 4 HOMOLOG"/>
    <property type="match status" value="1"/>
</dbReference>
<organism evidence="1 2">
    <name type="scientific">Thlaspi arvense</name>
    <name type="common">Field penny-cress</name>
    <dbReference type="NCBI Taxonomy" id="13288"/>
    <lineage>
        <taxon>Eukaryota</taxon>
        <taxon>Viridiplantae</taxon>
        <taxon>Streptophyta</taxon>
        <taxon>Embryophyta</taxon>
        <taxon>Tracheophyta</taxon>
        <taxon>Spermatophyta</taxon>
        <taxon>Magnoliopsida</taxon>
        <taxon>eudicotyledons</taxon>
        <taxon>Gunneridae</taxon>
        <taxon>Pentapetalae</taxon>
        <taxon>rosids</taxon>
        <taxon>malvids</taxon>
        <taxon>Brassicales</taxon>
        <taxon>Brassicaceae</taxon>
        <taxon>Thlaspideae</taxon>
        <taxon>Thlaspi</taxon>
    </lineage>
</organism>
<dbReference type="PANTHER" id="PTHR12875">
    <property type="entry name" value="GOLGI TO ER TRAFFIC PROTEIN 4 HOMOLOG"/>
    <property type="match status" value="1"/>
</dbReference>
<dbReference type="Proteomes" id="UP000836841">
    <property type="component" value="Chromosome 7"/>
</dbReference>
<proteinExistence type="predicted"/>
<accession>A0AAU9T294</accession>
<dbReference type="InterPro" id="IPR007317">
    <property type="entry name" value="GET4"/>
</dbReference>
<reference evidence="1 2" key="1">
    <citation type="submission" date="2022-03" db="EMBL/GenBank/DDBJ databases">
        <authorList>
            <person name="Nunn A."/>
            <person name="Chopra R."/>
            <person name="Nunn A."/>
            <person name="Contreras Garrido A."/>
        </authorList>
    </citation>
    <scope>NUCLEOTIDE SEQUENCE [LARGE SCALE GENOMIC DNA]</scope>
</reference>
<evidence type="ECO:0000313" key="2">
    <source>
        <dbReference type="Proteomes" id="UP000836841"/>
    </source>
</evidence>
<protein>
    <submittedName>
        <fullName evidence="1">Uncharacterized protein</fullName>
    </submittedName>
</protein>
<name>A0AAU9T294_THLAR</name>
<sequence>MSREDQTRIVSRSREEGNYSGTLQMYKSISSRAIGRDKLRLLLQPGLFSARLDMSLRLLGLHCYPGEDDLAIARSVLMYLLSMGNMKDANFMMDEIKRQKLPSFQNQTLSTLSHIF</sequence>
<dbReference type="GO" id="GO:0005829">
    <property type="term" value="C:cytosol"/>
    <property type="evidence" value="ECO:0007669"/>
    <property type="project" value="TreeGrafter"/>
</dbReference>